<evidence type="ECO:0000256" key="2">
    <source>
        <dbReference type="ARBA" id="ARBA00022679"/>
    </source>
</evidence>
<dbReference type="InterPro" id="IPR006674">
    <property type="entry name" value="HD_domain"/>
</dbReference>
<dbReference type="GO" id="GO:0046872">
    <property type="term" value="F:metal ion binding"/>
    <property type="evidence" value="ECO:0007669"/>
    <property type="project" value="UniProtKB-KW"/>
</dbReference>
<keyword evidence="5" id="KW-0479">Metal-binding</keyword>
<evidence type="ECO:0000256" key="8">
    <source>
        <dbReference type="RuleBase" id="RU003953"/>
    </source>
</evidence>
<gene>
    <name evidence="10" type="ORF">AVDCRST_MAG12-1536</name>
</gene>
<evidence type="ECO:0000313" key="10">
    <source>
        <dbReference type="EMBL" id="CAA9481575.1"/>
    </source>
</evidence>
<dbReference type="InterPro" id="IPR050264">
    <property type="entry name" value="Bact_CCA-adding_enz_type3_sf"/>
</dbReference>
<evidence type="ECO:0000256" key="6">
    <source>
        <dbReference type="ARBA" id="ARBA00022741"/>
    </source>
</evidence>
<keyword evidence="6" id="KW-0547">Nucleotide-binding</keyword>
<evidence type="ECO:0000256" key="3">
    <source>
        <dbReference type="ARBA" id="ARBA00022694"/>
    </source>
</evidence>
<dbReference type="EMBL" id="CADCVK010000237">
    <property type="protein sequence ID" value="CAA9481575.1"/>
    <property type="molecule type" value="Genomic_DNA"/>
</dbReference>
<evidence type="ECO:0000256" key="7">
    <source>
        <dbReference type="ARBA" id="ARBA00022842"/>
    </source>
</evidence>
<dbReference type="Gene3D" id="1.10.3090.10">
    <property type="entry name" value="cca-adding enzyme, domain 2"/>
    <property type="match status" value="2"/>
</dbReference>
<evidence type="ECO:0000256" key="4">
    <source>
        <dbReference type="ARBA" id="ARBA00022695"/>
    </source>
</evidence>
<feature type="domain" description="HD/PDEase" evidence="9">
    <location>
        <begin position="258"/>
        <end position="427"/>
    </location>
</feature>
<dbReference type="InterPro" id="IPR032828">
    <property type="entry name" value="PolyA_RNA-bd"/>
</dbReference>
<dbReference type="InterPro" id="IPR002646">
    <property type="entry name" value="PolA_pol_head_dom"/>
</dbReference>
<dbReference type="Pfam" id="PF12627">
    <property type="entry name" value="PolyA_pol_RNAbd"/>
    <property type="match status" value="1"/>
</dbReference>
<dbReference type="Gene3D" id="1.10.246.80">
    <property type="match status" value="1"/>
</dbReference>
<dbReference type="CDD" id="cd00077">
    <property type="entry name" value="HDc"/>
    <property type="match status" value="1"/>
</dbReference>
<dbReference type="GO" id="GO:0000166">
    <property type="term" value="F:nucleotide binding"/>
    <property type="evidence" value="ECO:0007669"/>
    <property type="project" value="UniProtKB-KW"/>
</dbReference>
<name>A0A6J4RUU3_9ACTN</name>
<dbReference type="Pfam" id="PF01966">
    <property type="entry name" value="HD"/>
    <property type="match status" value="1"/>
</dbReference>
<proteinExistence type="inferred from homology"/>
<dbReference type="InterPro" id="IPR003607">
    <property type="entry name" value="HD/PDEase_dom"/>
</dbReference>
<dbReference type="SMART" id="SM00471">
    <property type="entry name" value="HDc"/>
    <property type="match status" value="1"/>
</dbReference>
<dbReference type="Gene3D" id="3.30.460.10">
    <property type="entry name" value="Beta Polymerase, domain 2"/>
    <property type="match status" value="1"/>
</dbReference>
<comment type="similarity">
    <text evidence="8">Belongs to the tRNA nucleotidyltransferase/poly(A) polymerase family.</text>
</comment>
<dbReference type="EC" id="2.7.7.72" evidence="10"/>
<dbReference type="AlphaFoldDB" id="A0A6J4RUU3"/>
<dbReference type="GO" id="GO:0004810">
    <property type="term" value="F:CCA tRNA nucleotidyltransferase activity"/>
    <property type="evidence" value="ECO:0007669"/>
    <property type="project" value="UniProtKB-EC"/>
</dbReference>
<organism evidence="10">
    <name type="scientific">uncultured Rubrobacteraceae bacterium</name>
    <dbReference type="NCBI Taxonomy" id="349277"/>
    <lineage>
        <taxon>Bacteria</taxon>
        <taxon>Bacillati</taxon>
        <taxon>Actinomycetota</taxon>
        <taxon>Rubrobacteria</taxon>
        <taxon>Rubrobacterales</taxon>
        <taxon>Rubrobacteraceae</taxon>
        <taxon>environmental samples</taxon>
    </lineage>
</organism>
<dbReference type="PANTHER" id="PTHR46173:SF1">
    <property type="entry name" value="CCA TRNA NUCLEOTIDYLTRANSFERASE 1, MITOCHONDRIAL"/>
    <property type="match status" value="1"/>
</dbReference>
<accession>A0A6J4RUU3</accession>
<keyword evidence="4 10" id="KW-0548">Nucleotidyltransferase</keyword>
<dbReference type="GO" id="GO:0000049">
    <property type="term" value="F:tRNA binding"/>
    <property type="evidence" value="ECO:0007669"/>
    <property type="project" value="TreeGrafter"/>
</dbReference>
<evidence type="ECO:0000256" key="1">
    <source>
        <dbReference type="ARBA" id="ARBA00001946"/>
    </source>
</evidence>
<evidence type="ECO:0000259" key="9">
    <source>
        <dbReference type="SMART" id="SM00471"/>
    </source>
</evidence>
<keyword evidence="8" id="KW-0694">RNA-binding</keyword>
<keyword evidence="7" id="KW-0460">Magnesium</keyword>
<dbReference type="NCBIfam" id="TIGR00277">
    <property type="entry name" value="HDIG"/>
    <property type="match status" value="1"/>
</dbReference>
<dbReference type="GO" id="GO:0008033">
    <property type="term" value="P:tRNA processing"/>
    <property type="evidence" value="ECO:0007669"/>
    <property type="project" value="UniProtKB-KW"/>
</dbReference>
<dbReference type="PANTHER" id="PTHR46173">
    <property type="entry name" value="CCA TRNA NUCLEOTIDYLTRANSFERASE 1, MITOCHONDRIAL"/>
    <property type="match status" value="1"/>
</dbReference>
<dbReference type="InterPro" id="IPR043519">
    <property type="entry name" value="NT_sf"/>
</dbReference>
<evidence type="ECO:0000256" key="5">
    <source>
        <dbReference type="ARBA" id="ARBA00022723"/>
    </source>
</evidence>
<reference evidence="10" key="1">
    <citation type="submission" date="2020-02" db="EMBL/GenBank/DDBJ databases">
        <authorList>
            <person name="Meier V. D."/>
        </authorList>
    </citation>
    <scope>NUCLEOTIDE SEQUENCE</scope>
    <source>
        <strain evidence="10">AVDCRST_MAG12</strain>
    </source>
</reference>
<sequence>MTMMADVEKLEIPNPIGRLGEAFRDAGHELYLVGGYVRDGLLGVGGLDADATTGARPAEIKRLLRPHAEHLWDVGERFGTIGATVGGFEVEVTTYRSDLYTEGSRHPEVRFGESLEEDLARRDFTINAIAADALTGVILDPFDGRRDLEGGVIRAVGEPLDRMRDDPLRMLRAVRFEATLTGPERPFALTTDLEAAIRENAGWLASISAERVRDEFEKILGSENVSSGLRALVRLGLMPFIVPEFMETAEVEQEAEFHHKDVFEHTLIVVQNVENTPILRKAAFFHDIGKPRTLVYEHRCTYCGAKSTQKTPDEGECGVCGGRTIPRKIHFYGHENVGAAIARRAMKRLAYPKDDIDAVAHLVAHHMRPMGYAVGRDPWSDSAVRRFVRDTYLERGGRVLADVDLLLKLARADITGSAPRRRQVAVESWESLKERVDEVRSGDAIERLESPLDGNDLMRIFGRPPGRWIKPIKDFLQGEVIEGRLAKDDTDRARELAESFAREHGPFGEE</sequence>
<protein>
    <submittedName>
        <fullName evidence="10">CCA tRNA nucleotidyltransferase</fullName>
        <ecNumber evidence="10">2.7.7.72</ecNumber>
    </submittedName>
</protein>
<dbReference type="SUPFAM" id="SSF81301">
    <property type="entry name" value="Nucleotidyltransferase"/>
    <property type="match status" value="1"/>
</dbReference>
<dbReference type="SUPFAM" id="SSF81891">
    <property type="entry name" value="Poly A polymerase C-terminal region-like"/>
    <property type="match status" value="1"/>
</dbReference>
<dbReference type="CDD" id="cd05398">
    <property type="entry name" value="NT_ClassII-CCAase"/>
    <property type="match status" value="1"/>
</dbReference>
<dbReference type="Pfam" id="PF01743">
    <property type="entry name" value="PolyA_pol"/>
    <property type="match status" value="1"/>
</dbReference>
<dbReference type="InterPro" id="IPR006675">
    <property type="entry name" value="HDIG_dom"/>
</dbReference>
<keyword evidence="3" id="KW-0819">tRNA processing</keyword>
<comment type="cofactor">
    <cofactor evidence="1">
        <name>Mg(2+)</name>
        <dbReference type="ChEBI" id="CHEBI:18420"/>
    </cofactor>
</comment>
<keyword evidence="2 8" id="KW-0808">Transferase</keyword>